<name>V9FZ88_PHYNI</name>
<evidence type="ECO:0000259" key="2">
    <source>
        <dbReference type="Pfam" id="PF05699"/>
    </source>
</evidence>
<dbReference type="Pfam" id="PF05699">
    <property type="entry name" value="Dimer_Tnp_hAT"/>
    <property type="match status" value="1"/>
</dbReference>
<gene>
    <name evidence="3" type="ORF">F443_01312</name>
</gene>
<evidence type="ECO:0000313" key="4">
    <source>
        <dbReference type="Proteomes" id="UP000018721"/>
    </source>
</evidence>
<evidence type="ECO:0000313" key="3">
    <source>
        <dbReference type="EMBL" id="ETI56103.1"/>
    </source>
</evidence>
<dbReference type="GO" id="GO:0046983">
    <property type="term" value="F:protein dimerization activity"/>
    <property type="evidence" value="ECO:0007669"/>
    <property type="project" value="InterPro"/>
</dbReference>
<evidence type="ECO:0000256" key="1">
    <source>
        <dbReference type="SAM" id="MobiDB-lite"/>
    </source>
</evidence>
<comment type="caution">
    <text evidence="3">The sequence shown here is derived from an EMBL/GenBank/DDBJ whole genome shotgun (WGS) entry which is preliminary data.</text>
</comment>
<dbReference type="eggNOG" id="ENOG502RGE6">
    <property type="taxonomic scope" value="Eukaryota"/>
</dbReference>
<dbReference type="InterPro" id="IPR008906">
    <property type="entry name" value="HATC_C_dom"/>
</dbReference>
<organism evidence="3 4">
    <name type="scientific">Phytophthora nicotianae P1569</name>
    <dbReference type="NCBI Taxonomy" id="1317065"/>
    <lineage>
        <taxon>Eukaryota</taxon>
        <taxon>Sar</taxon>
        <taxon>Stramenopiles</taxon>
        <taxon>Oomycota</taxon>
        <taxon>Peronosporomycetes</taxon>
        <taxon>Peronosporales</taxon>
        <taxon>Peronosporaceae</taxon>
        <taxon>Phytophthora</taxon>
    </lineage>
</organism>
<dbReference type="AlphaFoldDB" id="V9FZ88"/>
<reference evidence="3 4" key="1">
    <citation type="submission" date="2013-11" db="EMBL/GenBank/DDBJ databases">
        <title>The Genome Sequence of Phytophthora parasitica P1569.</title>
        <authorList>
            <consortium name="The Broad Institute Genomics Platform"/>
            <person name="Russ C."/>
            <person name="Tyler B."/>
            <person name="Panabieres F."/>
            <person name="Shan W."/>
            <person name="Tripathy S."/>
            <person name="Grunwald N."/>
            <person name="Machado M."/>
            <person name="Johnson C.S."/>
            <person name="Arredondo F."/>
            <person name="Hong C."/>
            <person name="Coffey M."/>
            <person name="Young S.K."/>
            <person name="Zeng Q."/>
            <person name="Gargeya S."/>
            <person name="Fitzgerald M."/>
            <person name="Abouelleil A."/>
            <person name="Alvarado L."/>
            <person name="Chapman S.B."/>
            <person name="Gainer-Dewar J."/>
            <person name="Goldberg J."/>
            <person name="Griggs A."/>
            <person name="Gujja S."/>
            <person name="Hansen M."/>
            <person name="Howarth C."/>
            <person name="Imamovic A."/>
            <person name="Ireland A."/>
            <person name="Larimer J."/>
            <person name="McCowan C."/>
            <person name="Murphy C."/>
            <person name="Pearson M."/>
            <person name="Poon T.W."/>
            <person name="Priest M."/>
            <person name="Roberts A."/>
            <person name="Saif S."/>
            <person name="Shea T."/>
            <person name="Sykes S."/>
            <person name="Wortman J."/>
            <person name="Nusbaum C."/>
            <person name="Birren B."/>
        </authorList>
    </citation>
    <scope>NUCLEOTIDE SEQUENCE [LARGE SCALE GENOMIC DNA]</scope>
    <source>
        <strain evidence="3 4">P1569</strain>
    </source>
</reference>
<feature type="region of interest" description="Disordered" evidence="1">
    <location>
        <begin position="208"/>
        <end position="233"/>
    </location>
</feature>
<dbReference type="SUPFAM" id="SSF53098">
    <property type="entry name" value="Ribonuclease H-like"/>
    <property type="match status" value="1"/>
</dbReference>
<dbReference type="InterPro" id="IPR012337">
    <property type="entry name" value="RNaseH-like_sf"/>
</dbReference>
<feature type="domain" description="HAT C-terminal dimerisation" evidence="2">
    <location>
        <begin position="73"/>
        <end position="138"/>
    </location>
</feature>
<protein>
    <recommendedName>
        <fullName evidence="2">HAT C-terminal dimerisation domain-containing protein</fullName>
    </recommendedName>
</protein>
<keyword evidence="4" id="KW-1185">Reference proteome</keyword>
<dbReference type="Proteomes" id="UP000018721">
    <property type="component" value="Unassembled WGS sequence"/>
</dbReference>
<dbReference type="OrthoDB" id="126816at2759"/>
<accession>V9FZ88</accession>
<proteinExistence type="predicted"/>
<dbReference type="EMBL" id="ANIZ01000201">
    <property type="protein sequence ID" value="ETI56103.1"/>
    <property type="molecule type" value="Genomic_DNA"/>
</dbReference>
<sequence length="246" mass="27349">MLLALFLHPAHRQAAKRLLGKTPLTSAGSLCGVGVYYFKRFGIGSDTSRLYEDLNNWIVDDDVTSLSFTDFSSFHAYWNCMRSEMPKSKLPALALALLSIAVNTATCERYFSELVLIHTAKRNRMSPEKARKLALVRKQVREFDAEVGLSKGANTTRLIDPTERTRLRDRDDVFECNETEDDTEEESVVGPDTAFEYWQSVLCELEGDDDAPVSLGNAPDNTSSPQSAAAAAAAEERRFAAVLEKN</sequence>
<dbReference type="HOGENOM" id="CLU_061688_1_0_1"/>